<proteinExistence type="inferred from homology"/>
<evidence type="ECO:0000256" key="4">
    <source>
        <dbReference type="RuleBase" id="RU004504"/>
    </source>
</evidence>
<comment type="cofactor">
    <cofactor evidence="1 4">
        <name>pyridoxal 5'-phosphate</name>
        <dbReference type="ChEBI" id="CHEBI:597326"/>
    </cofactor>
</comment>
<comment type="caution">
    <text evidence="6">The sequence shown here is derived from an EMBL/GenBank/DDBJ whole genome shotgun (WGS) entry which is preliminary data.</text>
</comment>
<dbReference type="InterPro" id="IPR020578">
    <property type="entry name" value="Aminotrans_V_PyrdxlP_BS"/>
</dbReference>
<dbReference type="PROSITE" id="PS00595">
    <property type="entry name" value="AA_TRANSFER_CLASS_5"/>
    <property type="match status" value="1"/>
</dbReference>
<dbReference type="PANTHER" id="PTHR43586">
    <property type="entry name" value="CYSTEINE DESULFURASE"/>
    <property type="match status" value="1"/>
</dbReference>
<evidence type="ECO:0000313" key="6">
    <source>
        <dbReference type="EMBL" id="PXX37792.1"/>
    </source>
</evidence>
<dbReference type="Proteomes" id="UP000247792">
    <property type="component" value="Unassembled WGS sequence"/>
</dbReference>
<evidence type="ECO:0000313" key="7">
    <source>
        <dbReference type="Proteomes" id="UP000247792"/>
    </source>
</evidence>
<dbReference type="OrthoDB" id="9764293at2"/>
<dbReference type="InterPro" id="IPR015424">
    <property type="entry name" value="PyrdxlP-dep_Trfase"/>
</dbReference>
<name>A0A318JBG5_9BURK</name>
<dbReference type="SUPFAM" id="SSF53383">
    <property type="entry name" value="PLP-dependent transferases"/>
    <property type="match status" value="1"/>
</dbReference>
<accession>A0A318JBG5</accession>
<keyword evidence="2" id="KW-0663">Pyridoxal phosphate</keyword>
<reference evidence="6 7" key="1">
    <citation type="submission" date="2018-05" db="EMBL/GenBank/DDBJ databases">
        <title>Genomic Encyclopedia of Type Strains, Phase IV (KMG-IV): sequencing the most valuable type-strain genomes for metagenomic binning, comparative biology and taxonomic classification.</title>
        <authorList>
            <person name="Goeker M."/>
        </authorList>
    </citation>
    <scope>NUCLEOTIDE SEQUENCE [LARGE SCALE GENOMIC DNA]</scope>
    <source>
        <strain evidence="6 7">DSM 19792</strain>
    </source>
</reference>
<keyword evidence="7" id="KW-1185">Reference proteome</keyword>
<dbReference type="Pfam" id="PF00266">
    <property type="entry name" value="Aminotran_5"/>
    <property type="match status" value="1"/>
</dbReference>
<sequence>MISPEQLAQLRAQTPGLDKGLHLNHAGASLLPQAALQAIHAHLDLEAQVGPMEAALLVADKLQALREDAARLINASSDEIALMTSGSSGFGSAFAAMPRLQKGDRILVGRQEWGGNLANYQRAAQAAGATVETIPSHADGSVNASALAQMMDKRVHLVSLTWLPANGGLINDAVAVGKVTAAAGVPYLIDAGQALGQVPVDVQALQCDVLKSAGRKHLRGPRGTALLYVRKSFLDKLEPAWVDVSSAPIASDEAQLRHDARRFETSEAAVALQLGLAASVKLALTLGVENLGSISAALAKACRTRLASIPAISLHDLGEGAQSGIVAFNLRGHDAMALKNRLAQQRIYIGANGVPYTPLDMQARGLHSIARASFSYLNTLDDVEQLARALEGMD</sequence>
<dbReference type="PANTHER" id="PTHR43586:SF24">
    <property type="entry name" value="BLR4730 PROTEIN"/>
    <property type="match status" value="1"/>
</dbReference>
<protein>
    <submittedName>
        <fullName evidence="6">Selenocysteine lyase/cysteine desulfurase</fullName>
    </submittedName>
</protein>
<evidence type="ECO:0000256" key="2">
    <source>
        <dbReference type="ARBA" id="ARBA00022898"/>
    </source>
</evidence>
<evidence type="ECO:0000259" key="5">
    <source>
        <dbReference type="Pfam" id="PF00266"/>
    </source>
</evidence>
<dbReference type="EMBL" id="QJKB01000015">
    <property type="protein sequence ID" value="PXX37792.1"/>
    <property type="molecule type" value="Genomic_DNA"/>
</dbReference>
<dbReference type="GO" id="GO:0016829">
    <property type="term" value="F:lyase activity"/>
    <property type="evidence" value="ECO:0007669"/>
    <property type="project" value="UniProtKB-KW"/>
</dbReference>
<dbReference type="InterPro" id="IPR015421">
    <property type="entry name" value="PyrdxlP-dep_Trfase_major"/>
</dbReference>
<dbReference type="Gene3D" id="3.90.1150.10">
    <property type="entry name" value="Aspartate Aminotransferase, domain 1"/>
    <property type="match status" value="1"/>
</dbReference>
<organism evidence="6 7">
    <name type="scientific">Undibacterium pigrum</name>
    <dbReference type="NCBI Taxonomy" id="401470"/>
    <lineage>
        <taxon>Bacteria</taxon>
        <taxon>Pseudomonadati</taxon>
        <taxon>Pseudomonadota</taxon>
        <taxon>Betaproteobacteria</taxon>
        <taxon>Burkholderiales</taxon>
        <taxon>Oxalobacteraceae</taxon>
        <taxon>Undibacterium</taxon>
    </lineage>
</organism>
<evidence type="ECO:0000256" key="3">
    <source>
        <dbReference type="RuleBase" id="RU004075"/>
    </source>
</evidence>
<dbReference type="Gene3D" id="3.40.640.10">
    <property type="entry name" value="Type I PLP-dependent aspartate aminotransferase-like (Major domain)"/>
    <property type="match status" value="1"/>
</dbReference>
<evidence type="ECO:0000256" key="1">
    <source>
        <dbReference type="ARBA" id="ARBA00001933"/>
    </source>
</evidence>
<dbReference type="InterPro" id="IPR015422">
    <property type="entry name" value="PyrdxlP-dep_Trfase_small"/>
</dbReference>
<keyword evidence="6" id="KW-0456">Lyase</keyword>
<comment type="similarity">
    <text evidence="3">Belongs to the class-V pyridoxal-phosphate-dependent aminotransferase family.</text>
</comment>
<feature type="domain" description="Aminotransferase class V" evidence="5">
    <location>
        <begin position="23"/>
        <end position="386"/>
    </location>
</feature>
<gene>
    <name evidence="6" type="ORF">DFR42_11542</name>
</gene>
<dbReference type="InterPro" id="IPR000192">
    <property type="entry name" value="Aminotrans_V_dom"/>
</dbReference>
<dbReference type="RefSeq" id="WP_110257919.1">
    <property type="nucleotide sequence ID" value="NZ_QJKB01000015.1"/>
</dbReference>
<dbReference type="AlphaFoldDB" id="A0A318JBG5"/>